<dbReference type="RefSeq" id="WP_105000489.1">
    <property type="nucleotide sequence ID" value="NZ_MQVX01000001.1"/>
</dbReference>
<dbReference type="PROSITE" id="PS51186">
    <property type="entry name" value="GNAT"/>
    <property type="match status" value="1"/>
</dbReference>
<dbReference type="SUPFAM" id="SSF55729">
    <property type="entry name" value="Acyl-CoA N-acyltransferases (Nat)"/>
    <property type="match status" value="1"/>
</dbReference>
<dbReference type="OrthoDB" id="893030at2"/>
<dbReference type="Gene3D" id="3.40.630.30">
    <property type="match status" value="1"/>
</dbReference>
<organism evidence="2 3">
    <name type="scientific">Aureicoccus marinus</name>
    <dbReference type="NCBI Taxonomy" id="754435"/>
    <lineage>
        <taxon>Bacteria</taxon>
        <taxon>Pseudomonadati</taxon>
        <taxon>Bacteroidota</taxon>
        <taxon>Flavobacteriia</taxon>
        <taxon>Flavobacteriales</taxon>
        <taxon>Flavobacteriaceae</taxon>
        <taxon>Aureicoccus</taxon>
    </lineage>
</organism>
<accession>A0A2S7T5H4</accession>
<dbReference type="GO" id="GO:0016747">
    <property type="term" value="F:acyltransferase activity, transferring groups other than amino-acyl groups"/>
    <property type="evidence" value="ECO:0007669"/>
    <property type="project" value="InterPro"/>
</dbReference>
<dbReference type="AlphaFoldDB" id="A0A2S7T5H4"/>
<name>A0A2S7T5H4_9FLAO</name>
<dbReference type="PANTHER" id="PTHR43415:SF3">
    <property type="entry name" value="GNAT-FAMILY ACETYLTRANSFERASE"/>
    <property type="match status" value="1"/>
</dbReference>
<reference evidence="3" key="1">
    <citation type="submission" date="2016-11" db="EMBL/GenBank/DDBJ databases">
        <title>Trade-off between light-utilization and light-protection in marine flavobacteria.</title>
        <authorList>
            <person name="Kumagai Y."/>
            <person name="Yoshizawa S."/>
            <person name="Kogure K."/>
        </authorList>
    </citation>
    <scope>NUCLEOTIDE SEQUENCE [LARGE SCALE GENOMIC DNA]</scope>
    <source>
        <strain evidence="3">SG-18</strain>
    </source>
</reference>
<keyword evidence="2" id="KW-0808">Transferase</keyword>
<dbReference type="Pfam" id="PF13302">
    <property type="entry name" value="Acetyltransf_3"/>
    <property type="match status" value="1"/>
</dbReference>
<dbReference type="PANTHER" id="PTHR43415">
    <property type="entry name" value="SPERMIDINE N(1)-ACETYLTRANSFERASE"/>
    <property type="match status" value="1"/>
</dbReference>
<comment type="caution">
    <text evidence="2">The sequence shown here is derived from an EMBL/GenBank/DDBJ whole genome shotgun (WGS) entry which is preliminary data.</text>
</comment>
<keyword evidence="3" id="KW-1185">Reference proteome</keyword>
<dbReference type="Proteomes" id="UP000239366">
    <property type="component" value="Unassembled WGS sequence"/>
</dbReference>
<gene>
    <name evidence="2" type="ORF">BST99_03050</name>
</gene>
<proteinExistence type="predicted"/>
<dbReference type="InterPro" id="IPR016181">
    <property type="entry name" value="Acyl_CoA_acyltransferase"/>
</dbReference>
<evidence type="ECO:0000313" key="2">
    <source>
        <dbReference type="EMBL" id="PQJ14848.1"/>
    </source>
</evidence>
<dbReference type="CDD" id="cd04301">
    <property type="entry name" value="NAT_SF"/>
    <property type="match status" value="1"/>
</dbReference>
<feature type="domain" description="N-acetyltransferase" evidence="1">
    <location>
        <begin position="9"/>
        <end position="173"/>
    </location>
</feature>
<dbReference type="InterPro" id="IPR000182">
    <property type="entry name" value="GNAT_dom"/>
</dbReference>
<protein>
    <submittedName>
        <fullName evidence="2">GNAT family N-acetyltransferase</fullName>
    </submittedName>
</protein>
<evidence type="ECO:0000259" key="1">
    <source>
        <dbReference type="PROSITE" id="PS51186"/>
    </source>
</evidence>
<dbReference type="EMBL" id="MQVX01000001">
    <property type="protein sequence ID" value="PQJ14848.1"/>
    <property type="molecule type" value="Genomic_DNA"/>
</dbReference>
<evidence type="ECO:0000313" key="3">
    <source>
        <dbReference type="Proteomes" id="UP000239366"/>
    </source>
</evidence>
<sequence length="174" mass="20417">MSLFQGEHIRLRPLEPQDLTFLEEVENNPEFWEISHTVAPFARYTLERYLEHSTKDIYEVRQQRFVIALQDKLLGFVDLFDFDPFHKRAGVGIVIADPEDRGKGYAKEALNLLMEYAFVQLDLHQLFANILEENQKSIALFENLGFNAVGLKKDWVFYQGSFKNELLFQKLKKS</sequence>